<dbReference type="PANTHER" id="PTHR35891">
    <property type="entry name" value="THIOL:DISULFIDE INTERCHANGE PROTEIN DSBA"/>
    <property type="match status" value="1"/>
</dbReference>
<dbReference type="RefSeq" id="WP_188664080.1">
    <property type="nucleotide sequence ID" value="NZ_BMKC01000003.1"/>
</dbReference>
<evidence type="ECO:0000313" key="11">
    <source>
        <dbReference type="EMBL" id="GGA83075.1"/>
    </source>
</evidence>
<keyword evidence="7" id="KW-0676">Redox-active center</keyword>
<keyword evidence="6" id="KW-1015">Disulfide bond</keyword>
<comment type="similarity">
    <text evidence="2">Belongs to the thioredoxin family. DsbA subfamily.</text>
</comment>
<evidence type="ECO:0000256" key="5">
    <source>
        <dbReference type="ARBA" id="ARBA00022764"/>
    </source>
</evidence>
<feature type="chain" id="PRO_5046535969" description="Thiol:disulfide interchange protein DsbA" evidence="9">
    <location>
        <begin position="21"/>
        <end position="285"/>
    </location>
</feature>
<dbReference type="PROSITE" id="PS51257">
    <property type="entry name" value="PROKAR_LIPOPROTEIN"/>
    <property type="match status" value="1"/>
</dbReference>
<comment type="subcellular location">
    <subcellularLocation>
        <location evidence="1">Periplasm</location>
    </subcellularLocation>
</comment>
<keyword evidence="5" id="KW-0574">Periplasm</keyword>
<accession>A0ABQ1HM90</accession>
<dbReference type="InterPro" id="IPR013766">
    <property type="entry name" value="Thioredoxin_domain"/>
</dbReference>
<comment type="caution">
    <text evidence="11">The sequence shown here is derived from an EMBL/GenBank/DDBJ whole genome shotgun (WGS) entry which is preliminary data.</text>
</comment>
<evidence type="ECO:0000256" key="1">
    <source>
        <dbReference type="ARBA" id="ARBA00004418"/>
    </source>
</evidence>
<evidence type="ECO:0000256" key="3">
    <source>
        <dbReference type="ARBA" id="ARBA00013831"/>
    </source>
</evidence>
<evidence type="ECO:0000256" key="8">
    <source>
        <dbReference type="SAM" id="MobiDB-lite"/>
    </source>
</evidence>
<dbReference type="Proteomes" id="UP000623419">
    <property type="component" value="Unassembled WGS sequence"/>
</dbReference>
<proteinExistence type="inferred from homology"/>
<keyword evidence="12" id="KW-1185">Reference proteome</keyword>
<dbReference type="InterPro" id="IPR001853">
    <property type="entry name" value="DSBA-like_thioredoxin_dom"/>
</dbReference>
<evidence type="ECO:0000256" key="2">
    <source>
        <dbReference type="ARBA" id="ARBA00005791"/>
    </source>
</evidence>
<feature type="signal peptide" evidence="9">
    <location>
        <begin position="1"/>
        <end position="20"/>
    </location>
</feature>
<evidence type="ECO:0000259" key="10">
    <source>
        <dbReference type="PROSITE" id="PS51352"/>
    </source>
</evidence>
<dbReference type="PROSITE" id="PS51352">
    <property type="entry name" value="THIOREDOXIN_2"/>
    <property type="match status" value="1"/>
</dbReference>
<sequence length="285" mass="30023">MKRLLPLIFALALAACGESATDSPATAPATDAPAPASTPAAEAPAPEATQPEAPAEDAVAAGTTDDAVETPADEAAPAEAVAETERPAPPVVDPARAPRLGADYEPLAEPMPTIGQGGIEVAEVFSYMCIHCANLQPLINTWKPKQPADVRFEYVPGVFGGVSDNFARAYYAAEAMNLVDKTHDDLFKAVLIERSFTNASPEEIADWYAGHGADREAFLSTMQSFAITAKLNRAKQFALRGGVDATPMIIVNGKYRAMATGDRGMQGLLDTVDWLVAHERAGSTP</sequence>
<dbReference type="Gene3D" id="3.40.30.10">
    <property type="entry name" value="Glutaredoxin"/>
    <property type="match status" value="1"/>
</dbReference>
<dbReference type="SUPFAM" id="SSF52833">
    <property type="entry name" value="Thioredoxin-like"/>
    <property type="match status" value="1"/>
</dbReference>
<evidence type="ECO:0000256" key="4">
    <source>
        <dbReference type="ARBA" id="ARBA00022729"/>
    </source>
</evidence>
<feature type="region of interest" description="Disordered" evidence="8">
    <location>
        <begin position="20"/>
        <end position="98"/>
    </location>
</feature>
<dbReference type="PANTHER" id="PTHR35891:SF2">
    <property type="entry name" value="THIOL:DISULFIDE INTERCHANGE PROTEIN DSBA"/>
    <property type="match status" value="1"/>
</dbReference>
<feature type="domain" description="Thioredoxin" evidence="10">
    <location>
        <begin position="82"/>
        <end position="277"/>
    </location>
</feature>
<evidence type="ECO:0000256" key="7">
    <source>
        <dbReference type="ARBA" id="ARBA00023284"/>
    </source>
</evidence>
<keyword evidence="4 9" id="KW-0732">Signal</keyword>
<reference evidence="12" key="1">
    <citation type="journal article" date="2019" name="Int. J. Syst. Evol. Microbiol.">
        <title>The Global Catalogue of Microorganisms (GCM) 10K type strain sequencing project: providing services to taxonomists for standard genome sequencing and annotation.</title>
        <authorList>
            <consortium name="The Broad Institute Genomics Platform"/>
            <consortium name="The Broad Institute Genome Sequencing Center for Infectious Disease"/>
            <person name="Wu L."/>
            <person name="Ma J."/>
        </authorList>
    </citation>
    <scope>NUCLEOTIDE SEQUENCE [LARGE SCALE GENOMIC DNA]</scope>
    <source>
        <strain evidence="12">CGMCC 1.15905</strain>
    </source>
</reference>
<evidence type="ECO:0000256" key="6">
    <source>
        <dbReference type="ARBA" id="ARBA00023157"/>
    </source>
</evidence>
<dbReference type="Pfam" id="PF01323">
    <property type="entry name" value="DSBA"/>
    <property type="match status" value="1"/>
</dbReference>
<name>A0ABQ1HM90_9GAMM</name>
<dbReference type="InterPro" id="IPR036249">
    <property type="entry name" value="Thioredoxin-like_sf"/>
</dbReference>
<dbReference type="InterPro" id="IPR023205">
    <property type="entry name" value="DsbA/DsbL"/>
</dbReference>
<dbReference type="CDD" id="cd03019">
    <property type="entry name" value="DsbA_DsbA"/>
    <property type="match status" value="1"/>
</dbReference>
<organism evidence="11 12">
    <name type="scientific">Arenimonas soli</name>
    <dbReference type="NCBI Taxonomy" id="2269504"/>
    <lineage>
        <taxon>Bacteria</taxon>
        <taxon>Pseudomonadati</taxon>
        <taxon>Pseudomonadota</taxon>
        <taxon>Gammaproteobacteria</taxon>
        <taxon>Lysobacterales</taxon>
        <taxon>Lysobacteraceae</taxon>
        <taxon>Arenimonas</taxon>
    </lineage>
</organism>
<evidence type="ECO:0000313" key="12">
    <source>
        <dbReference type="Proteomes" id="UP000623419"/>
    </source>
</evidence>
<evidence type="ECO:0000256" key="9">
    <source>
        <dbReference type="SAM" id="SignalP"/>
    </source>
</evidence>
<gene>
    <name evidence="11" type="ORF">GCM10011521_21740</name>
</gene>
<feature type="compositionally biased region" description="Low complexity" evidence="8">
    <location>
        <begin position="20"/>
        <end position="65"/>
    </location>
</feature>
<dbReference type="InterPro" id="IPR050824">
    <property type="entry name" value="Thiol_disulfide_DsbA"/>
</dbReference>
<protein>
    <recommendedName>
        <fullName evidence="3">Thiol:disulfide interchange protein DsbA</fullName>
    </recommendedName>
</protein>
<dbReference type="EMBL" id="BMKC01000003">
    <property type="protein sequence ID" value="GGA83075.1"/>
    <property type="molecule type" value="Genomic_DNA"/>
</dbReference>